<dbReference type="OrthoDB" id="1467903at2"/>
<evidence type="ECO:0000313" key="3">
    <source>
        <dbReference type="Proteomes" id="UP000184225"/>
    </source>
</evidence>
<dbReference type="Proteomes" id="UP000184225">
    <property type="component" value="Unassembled WGS sequence"/>
</dbReference>
<keyword evidence="3" id="KW-1185">Reference proteome</keyword>
<gene>
    <name evidence="2" type="ORF">SAMN04488096_102363</name>
</gene>
<evidence type="ECO:0000256" key="1">
    <source>
        <dbReference type="SAM" id="Phobius"/>
    </source>
</evidence>
<keyword evidence="1" id="KW-1133">Transmembrane helix</keyword>
<dbReference type="RefSeq" id="WP_073148698.1">
    <property type="nucleotide sequence ID" value="NZ_FQYY01000002.1"/>
</dbReference>
<reference evidence="2 3" key="1">
    <citation type="submission" date="2016-11" db="EMBL/GenBank/DDBJ databases">
        <authorList>
            <person name="Jaros S."/>
            <person name="Januszkiewicz K."/>
            <person name="Wedrychowicz H."/>
        </authorList>
    </citation>
    <scope>NUCLEOTIDE SEQUENCE [LARGE SCALE GENOMIC DNA]</scope>
    <source>
        <strain evidence="2 3">DSM 21425</strain>
    </source>
</reference>
<sequence length="61" mass="6942">MKKIKLLPIIAIVFLIIGVFYLDFDNLSVYKNIKAYILIVMGVSTLGFSFFNPEKVNATKK</sequence>
<keyword evidence="1" id="KW-0812">Transmembrane</keyword>
<evidence type="ECO:0000313" key="2">
    <source>
        <dbReference type="EMBL" id="SHI55965.1"/>
    </source>
</evidence>
<dbReference type="AlphaFoldDB" id="A0A1M6C4I1"/>
<protein>
    <submittedName>
        <fullName evidence="2">Uncharacterized protein</fullName>
    </submittedName>
</protein>
<feature type="transmembrane region" description="Helical" evidence="1">
    <location>
        <begin position="35"/>
        <end position="51"/>
    </location>
</feature>
<dbReference type="EMBL" id="FQYY01000002">
    <property type="protein sequence ID" value="SHI55965.1"/>
    <property type="molecule type" value="Genomic_DNA"/>
</dbReference>
<name>A0A1M6C4I1_9FLAO</name>
<organism evidence="2 3">
    <name type="scientific">Mesonia phycicola</name>
    <dbReference type="NCBI Taxonomy" id="579105"/>
    <lineage>
        <taxon>Bacteria</taxon>
        <taxon>Pseudomonadati</taxon>
        <taxon>Bacteroidota</taxon>
        <taxon>Flavobacteriia</taxon>
        <taxon>Flavobacteriales</taxon>
        <taxon>Flavobacteriaceae</taxon>
        <taxon>Mesonia</taxon>
    </lineage>
</organism>
<proteinExistence type="predicted"/>
<accession>A0A1M6C4I1</accession>
<keyword evidence="1" id="KW-0472">Membrane</keyword>
<feature type="transmembrane region" description="Helical" evidence="1">
    <location>
        <begin position="6"/>
        <end position="23"/>
    </location>
</feature>